<dbReference type="Proteomes" id="UP000507470">
    <property type="component" value="Unassembled WGS sequence"/>
</dbReference>
<protein>
    <recommendedName>
        <fullName evidence="1">Integrase core domain-containing protein</fullName>
    </recommendedName>
</protein>
<feature type="domain" description="Integrase core" evidence="1">
    <location>
        <begin position="129"/>
        <end position="148"/>
    </location>
</feature>
<dbReference type="EMBL" id="CACVKT020007675">
    <property type="protein sequence ID" value="CAC5410041.1"/>
    <property type="molecule type" value="Genomic_DNA"/>
</dbReference>
<evidence type="ECO:0000313" key="2">
    <source>
        <dbReference type="EMBL" id="CAC5410041.1"/>
    </source>
</evidence>
<name>A0A6J8DRA8_MYTCO</name>
<dbReference type="AlphaFoldDB" id="A0A6J8DRA8"/>
<dbReference type="PANTHER" id="PTHR46791:SF5">
    <property type="entry name" value="CLR5 DOMAIN-CONTAINING PROTEIN-RELATED"/>
    <property type="match status" value="1"/>
</dbReference>
<sequence length="158" mass="17998">MFRIEGSVNDDMTRVIPDVMECTVDDNAFRPGRSSNGKPGRPLYEISKDQLQFFLDLGFSGSNISKLLQVSQSTLKRRLSPQLGYRSIQAHVKIKGHTCQENMIRDAIVRVDPAGTAFRWSDTIHRRTYRVAGPNSLWHIDGNHKLIGYVCKYFHAKC</sequence>
<dbReference type="Pfam" id="PF24764">
    <property type="entry name" value="rva_4"/>
    <property type="match status" value="1"/>
</dbReference>
<dbReference type="InterPro" id="IPR058913">
    <property type="entry name" value="Integrase_dom_put"/>
</dbReference>
<dbReference type="OrthoDB" id="2686689at2759"/>
<gene>
    <name evidence="2" type="ORF">MCOR_43248</name>
</gene>
<keyword evidence="3" id="KW-1185">Reference proteome</keyword>
<dbReference type="PANTHER" id="PTHR46791">
    <property type="entry name" value="EXPRESSED PROTEIN"/>
    <property type="match status" value="1"/>
</dbReference>
<organism evidence="2 3">
    <name type="scientific">Mytilus coruscus</name>
    <name type="common">Sea mussel</name>
    <dbReference type="NCBI Taxonomy" id="42192"/>
    <lineage>
        <taxon>Eukaryota</taxon>
        <taxon>Metazoa</taxon>
        <taxon>Spiralia</taxon>
        <taxon>Lophotrochozoa</taxon>
        <taxon>Mollusca</taxon>
        <taxon>Bivalvia</taxon>
        <taxon>Autobranchia</taxon>
        <taxon>Pteriomorphia</taxon>
        <taxon>Mytilida</taxon>
        <taxon>Mytiloidea</taxon>
        <taxon>Mytilidae</taxon>
        <taxon>Mytilinae</taxon>
        <taxon>Mytilus</taxon>
    </lineage>
</organism>
<reference evidence="2 3" key="1">
    <citation type="submission" date="2020-06" db="EMBL/GenBank/DDBJ databases">
        <authorList>
            <person name="Li R."/>
            <person name="Bekaert M."/>
        </authorList>
    </citation>
    <scope>NUCLEOTIDE SEQUENCE [LARGE SCALE GENOMIC DNA]</scope>
    <source>
        <strain evidence="3">wild</strain>
    </source>
</reference>
<accession>A0A6J8DRA8</accession>
<evidence type="ECO:0000259" key="1">
    <source>
        <dbReference type="Pfam" id="PF24764"/>
    </source>
</evidence>
<proteinExistence type="predicted"/>
<evidence type="ECO:0000313" key="3">
    <source>
        <dbReference type="Proteomes" id="UP000507470"/>
    </source>
</evidence>